<dbReference type="STRING" id="1678841.TBC1_11335"/>
<reference evidence="2" key="1">
    <citation type="journal article" date="2015" name="Genome Announc.">
        <title>Draft Genome Sequence of Bacteroidales Strain TBC1, a Novel Isolate from a Methanogenic Wastewater Treatment System.</title>
        <authorList>
            <person name="Tourlousse D.M."/>
            <person name="Matsuura N."/>
            <person name="Sun L."/>
            <person name="Toyonaga M."/>
            <person name="Kuroda K."/>
            <person name="Ohashi A."/>
            <person name="Cruz R."/>
            <person name="Yamaguchi T."/>
            <person name="Sekiguchi Y."/>
        </authorList>
    </citation>
    <scope>NUCLEOTIDE SEQUENCE [LARGE SCALE GENOMIC DNA]</scope>
    <source>
        <strain evidence="2">TBC1</strain>
    </source>
</reference>
<accession>A0A0S7BWV4</accession>
<dbReference type="InterPro" id="IPR043129">
    <property type="entry name" value="ATPase_NBD"/>
</dbReference>
<dbReference type="AlphaFoldDB" id="A0A0S7BWV4"/>
<evidence type="ECO:0000313" key="2">
    <source>
        <dbReference type="EMBL" id="GAP42206.1"/>
    </source>
</evidence>
<keyword evidence="3" id="KW-1185">Reference proteome</keyword>
<gene>
    <name evidence="2" type="ORF">TBC1_11335</name>
</gene>
<dbReference type="GO" id="GO:0016301">
    <property type="term" value="F:kinase activity"/>
    <property type="evidence" value="ECO:0007669"/>
    <property type="project" value="UniProtKB-KW"/>
</dbReference>
<organism evidence="2">
    <name type="scientific">Lentimicrobium saccharophilum</name>
    <dbReference type="NCBI Taxonomy" id="1678841"/>
    <lineage>
        <taxon>Bacteria</taxon>
        <taxon>Pseudomonadati</taxon>
        <taxon>Bacteroidota</taxon>
        <taxon>Bacteroidia</taxon>
        <taxon>Bacteroidales</taxon>
        <taxon>Lentimicrobiaceae</taxon>
        <taxon>Lentimicrobium</taxon>
    </lineage>
</organism>
<evidence type="ECO:0000256" key="1">
    <source>
        <dbReference type="ARBA" id="ARBA00006479"/>
    </source>
</evidence>
<dbReference type="SUPFAM" id="SSF53067">
    <property type="entry name" value="Actin-like ATPase domain"/>
    <property type="match status" value="1"/>
</dbReference>
<name>A0A0S7BWV4_9BACT</name>
<dbReference type="PANTHER" id="PTHR18964:SF149">
    <property type="entry name" value="BIFUNCTIONAL UDP-N-ACETYLGLUCOSAMINE 2-EPIMERASE_N-ACETYLMANNOSAMINE KINASE"/>
    <property type="match status" value="1"/>
</dbReference>
<proteinExistence type="inferred from homology"/>
<protein>
    <submittedName>
        <fullName evidence="2">Sugar kinase of the NBD/HSP70 family</fullName>
    </submittedName>
</protein>
<keyword evidence="2" id="KW-0418">Kinase</keyword>
<dbReference type="InterPro" id="IPR000600">
    <property type="entry name" value="ROK"/>
</dbReference>
<dbReference type="CDD" id="cd23763">
    <property type="entry name" value="ASKHA_ATPase_ROK"/>
    <property type="match status" value="1"/>
</dbReference>
<comment type="similarity">
    <text evidence="1">Belongs to the ROK (NagC/XylR) family.</text>
</comment>
<dbReference type="Gene3D" id="3.30.420.40">
    <property type="match status" value="2"/>
</dbReference>
<dbReference type="RefSeq" id="WP_062037548.1">
    <property type="nucleotide sequence ID" value="NZ_DF968182.1"/>
</dbReference>
<sequence length="368" mass="39919">MRYNNDKRVVMTLDAGGTNFVFSAVQAEQEIIDPISIPADGNTLEIVLNKIIQGFSEVKAKLNVQPVAISFCFPGPAEYELGIIGDLENLPTFRGGVALGPMLEEKFGIPVFINNDGDLFAFGEAIAGLLPEINQRIGSSNSPKTYQNLLGVTFGTGFGGGIVSRGQLFLGDNSAQGEINRMRNKLHTNASVEENVSIRGVKRIYCRETGLTYDTCPEPRTIFEIGMGLREGNKEAAILAFHRMAEVAGDAIANAITLIDGLVVIGGGLAGAYPLFMQRLVDEMNTNLTTMVGTALDRMEIKAFNLEDEGEFQRFYEGDTREIKIPFSTNRIKYDPMKRIGVGVSRLGTSRAVSIGAYAFALSKLGNP</sequence>
<dbReference type="Pfam" id="PF00480">
    <property type="entry name" value="ROK"/>
    <property type="match status" value="1"/>
</dbReference>
<dbReference type="OrthoDB" id="9810372at2"/>
<evidence type="ECO:0000313" key="3">
    <source>
        <dbReference type="Proteomes" id="UP000053091"/>
    </source>
</evidence>
<dbReference type="EMBL" id="DF968182">
    <property type="protein sequence ID" value="GAP42206.1"/>
    <property type="molecule type" value="Genomic_DNA"/>
</dbReference>
<dbReference type="Proteomes" id="UP000053091">
    <property type="component" value="Unassembled WGS sequence"/>
</dbReference>
<keyword evidence="2" id="KW-0808">Transferase</keyword>
<dbReference type="PANTHER" id="PTHR18964">
    <property type="entry name" value="ROK (REPRESSOR, ORF, KINASE) FAMILY"/>
    <property type="match status" value="1"/>
</dbReference>
<dbReference type="PATRIC" id="fig|1678841.3.peg.385"/>